<comment type="caution">
    <text evidence="3">The sequence shown here is derived from an EMBL/GenBank/DDBJ whole genome shotgun (WGS) entry which is preliminary data.</text>
</comment>
<dbReference type="OrthoDB" id="2372097at2"/>
<keyword evidence="4" id="KW-1185">Reference proteome</keyword>
<feature type="domain" description="Sporulation protein YpeB PepSY1 and PepSY2" evidence="1">
    <location>
        <begin position="194"/>
        <end position="386"/>
    </location>
</feature>
<dbReference type="InterPro" id="IPR048402">
    <property type="entry name" value="YpeB_N"/>
</dbReference>
<proteinExistence type="predicted"/>
<dbReference type="AlphaFoldDB" id="A0A372LPK4"/>
<reference evidence="3 4" key="1">
    <citation type="submission" date="2018-08" db="EMBL/GenBank/DDBJ databases">
        <title>Bacillus chawlae sp. nov., Bacillus glennii sp. nov., and Bacillus saganii sp. nov. Isolated from the Vehicle Assembly Building at Kennedy Space Center where the Viking Spacecraft were Assembled.</title>
        <authorList>
            <person name="Seuylemezian A."/>
            <person name="Vaishampayan P."/>
        </authorList>
    </citation>
    <scope>NUCLEOTIDE SEQUENCE [LARGE SCALE GENOMIC DNA]</scope>
    <source>
        <strain evidence="3 4">V47-23a</strain>
    </source>
</reference>
<evidence type="ECO:0000313" key="3">
    <source>
        <dbReference type="EMBL" id="RFU68516.1"/>
    </source>
</evidence>
<accession>A0A372LPK4</accession>
<sequence length="464" mass="52741">MIRNIIIGALSIALIGTAFWGYQERQAKYQAIQAKNQERQAKNEVLVHAENNYQRAFHDLSYQLDILHDKIGTSLAMNSRSSLSPCLTDVWRITSEAQNDVGELPLSLMAFSKTEEFLSQIGDFSYRTAIRDLEKEPLTDKEYSKLQSLYQQSTDIQTEIRKVQHTVLQKNLKWMDVEMALSDDEEKSDNTIVDGFKTVEKKVSGYGQANEMDPTLASYQQKEENYKNLTGKEISKKEAASIAKRYAKAEKGTKVKVEENKKGSEFDFYSVSLTDARKGSEVNMDITKKGGYPIWFINTRDVNKSKLSLNEGSSRATEFLKENKFENFELYESAQYDNVGLFNFVTVEQGARVYPDSVKVKIALDDGSIIGFSADEFLKSNKKREIGKPVVSEEAARGKISPKVQVMEHRLSVINNNTQQEVLCHEFLGTIGDDTYRIFINAKTGDEEKVEKMKNAEPMYENIV</sequence>
<dbReference type="NCBIfam" id="TIGR02889">
    <property type="entry name" value="spore_YpeB"/>
    <property type="match status" value="1"/>
</dbReference>
<organism evidence="3 4">
    <name type="scientific">Peribacillus saganii</name>
    <dbReference type="NCBI Taxonomy" id="2303992"/>
    <lineage>
        <taxon>Bacteria</taxon>
        <taxon>Bacillati</taxon>
        <taxon>Bacillota</taxon>
        <taxon>Bacilli</taxon>
        <taxon>Bacillales</taxon>
        <taxon>Bacillaceae</taxon>
        <taxon>Peribacillus</taxon>
    </lineage>
</organism>
<dbReference type="GO" id="GO:0009847">
    <property type="term" value="P:spore germination"/>
    <property type="evidence" value="ECO:0007669"/>
    <property type="project" value="InterPro"/>
</dbReference>
<dbReference type="EMBL" id="QVTE01000033">
    <property type="protein sequence ID" value="RFU68516.1"/>
    <property type="molecule type" value="Genomic_DNA"/>
</dbReference>
<dbReference type="Proteomes" id="UP000264541">
    <property type="component" value="Unassembled WGS sequence"/>
</dbReference>
<name>A0A372LPK4_9BACI</name>
<evidence type="ECO:0000259" key="2">
    <source>
        <dbReference type="Pfam" id="PF20769"/>
    </source>
</evidence>
<gene>
    <name evidence="3" type="primary">ypeB</name>
    <name evidence="3" type="ORF">D0469_12325</name>
</gene>
<dbReference type="InterPro" id="IPR014239">
    <property type="entry name" value="YpeB_PepSY1-2"/>
</dbReference>
<dbReference type="Pfam" id="PF14620">
    <property type="entry name" value="YPEB_PepSY1-2"/>
    <property type="match status" value="1"/>
</dbReference>
<dbReference type="Pfam" id="PF20769">
    <property type="entry name" value="YPEB_N"/>
    <property type="match status" value="1"/>
</dbReference>
<evidence type="ECO:0000259" key="1">
    <source>
        <dbReference type="Pfam" id="PF14620"/>
    </source>
</evidence>
<dbReference type="RefSeq" id="WP_117327040.1">
    <property type="nucleotide sequence ID" value="NZ_QVTE01000033.1"/>
</dbReference>
<evidence type="ECO:0000313" key="4">
    <source>
        <dbReference type="Proteomes" id="UP000264541"/>
    </source>
</evidence>
<feature type="domain" description="Sporulation protein YpeB N-terminal" evidence="2">
    <location>
        <begin position="42"/>
        <end position="176"/>
    </location>
</feature>
<protein>
    <submittedName>
        <fullName evidence="3">Germination protein YpeB</fullName>
    </submittedName>
</protein>